<feature type="region of interest" description="Disordered" evidence="1">
    <location>
        <begin position="34"/>
        <end position="55"/>
    </location>
</feature>
<keyword evidence="5" id="KW-1185">Reference proteome</keyword>
<protein>
    <recommendedName>
        <fullName evidence="3">DUF8094 domain-containing protein</fullName>
    </recommendedName>
</protein>
<comment type="caution">
    <text evidence="4">The sequence shown here is derived from an EMBL/GenBank/DDBJ whole genome shotgun (WGS) entry which is preliminary data.</text>
</comment>
<feature type="compositionally biased region" description="Polar residues" evidence="1">
    <location>
        <begin position="41"/>
        <end position="50"/>
    </location>
</feature>
<dbReference type="RefSeq" id="WP_386347849.1">
    <property type="nucleotide sequence ID" value="NZ_JBHSFG010000059.1"/>
</dbReference>
<feature type="chain" id="PRO_5045849285" description="DUF8094 domain-containing protein" evidence="2">
    <location>
        <begin position="37"/>
        <end position="341"/>
    </location>
</feature>
<feature type="domain" description="DUF8094" evidence="3">
    <location>
        <begin position="55"/>
        <end position="339"/>
    </location>
</feature>
<dbReference type="PROSITE" id="PS51257">
    <property type="entry name" value="PROKAR_LIPOPROTEIN"/>
    <property type="match status" value="1"/>
</dbReference>
<sequence>MTSPHRTAHTPRIRRMALVSMSVTVAAVLSGCSADADESSGTDGDSQSQAAARPKGVVTLDVARATVDEYEKVNNKANAVRDGKLLGTVEAGQVHEQSLADYKQFKTWSKADQKEYGTPFFYKSREYYIPDGDQSWFAVKATSSGTKYEALMIFDKVDGRFKLVSAVYAEETTTIPKVAVRNGFATAVDPSNRVGPLAPDQLGNAFEDLVETGGKKEGQQLAPTQATKEFTKHYTDRTKAKEASFATINYFDGDPAHPKVYALRLADGGVLAVFPSAYTNEFLHKRFMNGGVIIPGERKSLYNPERRPVITDVYQGQGLAILTPSEKPKVIAREFQMVDSQ</sequence>
<organism evidence="4 5">
    <name type="scientific">Streptomyces xiangluensis</name>
    <dbReference type="NCBI Taxonomy" id="2665720"/>
    <lineage>
        <taxon>Bacteria</taxon>
        <taxon>Bacillati</taxon>
        <taxon>Actinomycetota</taxon>
        <taxon>Actinomycetes</taxon>
        <taxon>Kitasatosporales</taxon>
        <taxon>Streptomycetaceae</taxon>
        <taxon>Streptomyces</taxon>
    </lineage>
</organism>
<dbReference type="InterPro" id="IPR058407">
    <property type="entry name" value="DUF8094"/>
</dbReference>
<dbReference type="EMBL" id="JBHSFG010000059">
    <property type="protein sequence ID" value="MFC4469227.1"/>
    <property type="molecule type" value="Genomic_DNA"/>
</dbReference>
<evidence type="ECO:0000259" key="3">
    <source>
        <dbReference type="Pfam" id="PF26366"/>
    </source>
</evidence>
<name>A0ABV8YVD3_9ACTN</name>
<dbReference type="Proteomes" id="UP001596012">
    <property type="component" value="Unassembled WGS sequence"/>
</dbReference>
<keyword evidence="2" id="KW-0732">Signal</keyword>
<dbReference type="Pfam" id="PF26366">
    <property type="entry name" value="DUF8094"/>
    <property type="match status" value="1"/>
</dbReference>
<evidence type="ECO:0000256" key="2">
    <source>
        <dbReference type="SAM" id="SignalP"/>
    </source>
</evidence>
<evidence type="ECO:0000313" key="5">
    <source>
        <dbReference type="Proteomes" id="UP001596012"/>
    </source>
</evidence>
<accession>A0ABV8YVD3</accession>
<proteinExistence type="predicted"/>
<evidence type="ECO:0000256" key="1">
    <source>
        <dbReference type="SAM" id="MobiDB-lite"/>
    </source>
</evidence>
<reference evidence="5" key="1">
    <citation type="journal article" date="2019" name="Int. J. Syst. Evol. Microbiol.">
        <title>The Global Catalogue of Microorganisms (GCM) 10K type strain sequencing project: providing services to taxonomists for standard genome sequencing and annotation.</title>
        <authorList>
            <consortium name="The Broad Institute Genomics Platform"/>
            <consortium name="The Broad Institute Genome Sequencing Center for Infectious Disease"/>
            <person name="Wu L."/>
            <person name="Ma J."/>
        </authorList>
    </citation>
    <scope>NUCLEOTIDE SEQUENCE [LARGE SCALE GENOMIC DNA]</scope>
    <source>
        <strain evidence="5">DT43</strain>
    </source>
</reference>
<gene>
    <name evidence="4" type="ORF">ACFPH6_32720</name>
</gene>
<feature type="signal peptide" evidence="2">
    <location>
        <begin position="1"/>
        <end position="36"/>
    </location>
</feature>
<evidence type="ECO:0000313" key="4">
    <source>
        <dbReference type="EMBL" id="MFC4469227.1"/>
    </source>
</evidence>